<dbReference type="AlphaFoldDB" id="A0A918FUW8"/>
<proteinExistence type="predicted"/>
<name>A0A918FUW8_9ACTN</name>
<evidence type="ECO:0000313" key="2">
    <source>
        <dbReference type="EMBL" id="GGR87566.1"/>
    </source>
</evidence>
<reference evidence="2" key="1">
    <citation type="journal article" date="2014" name="Int. J. Syst. Evol. Microbiol.">
        <title>Complete genome sequence of Corynebacterium casei LMG S-19264T (=DSM 44701T), isolated from a smear-ripened cheese.</title>
        <authorList>
            <consortium name="US DOE Joint Genome Institute (JGI-PGF)"/>
            <person name="Walter F."/>
            <person name="Albersmeier A."/>
            <person name="Kalinowski J."/>
            <person name="Ruckert C."/>
        </authorList>
    </citation>
    <scope>NUCLEOTIDE SEQUENCE</scope>
    <source>
        <strain evidence="2">JCM 4386</strain>
    </source>
</reference>
<keyword evidence="1" id="KW-1133">Transmembrane helix</keyword>
<dbReference type="Proteomes" id="UP000606194">
    <property type="component" value="Unassembled WGS sequence"/>
</dbReference>
<keyword evidence="1" id="KW-0472">Membrane</keyword>
<accession>A0A918FUW8</accession>
<keyword evidence="1" id="KW-0812">Transmembrane</keyword>
<feature type="transmembrane region" description="Helical" evidence="1">
    <location>
        <begin position="261"/>
        <end position="280"/>
    </location>
</feature>
<organism evidence="2 3">
    <name type="scientific">Streptomyces humidus</name>
    <dbReference type="NCBI Taxonomy" id="52259"/>
    <lineage>
        <taxon>Bacteria</taxon>
        <taxon>Bacillati</taxon>
        <taxon>Actinomycetota</taxon>
        <taxon>Actinomycetes</taxon>
        <taxon>Kitasatosporales</taxon>
        <taxon>Streptomycetaceae</taxon>
        <taxon>Streptomyces</taxon>
    </lineage>
</organism>
<protein>
    <submittedName>
        <fullName evidence="2">Uncharacterized protein</fullName>
    </submittedName>
</protein>
<dbReference type="RefSeq" id="WP_229878084.1">
    <property type="nucleotide sequence ID" value="NZ_BMTL01000010.1"/>
</dbReference>
<dbReference type="EMBL" id="BMTL01000010">
    <property type="protein sequence ID" value="GGR87566.1"/>
    <property type="molecule type" value="Genomic_DNA"/>
</dbReference>
<sequence length="315" mass="33739">MPDPAAFPTRPYDLVKEFTVALVVVGLLTVVLAAVFSSPDVKPVTLASWSRAAGTDFTATAVAELGGTSGTAEYGPPYNHTPGAAQKLGPVGLQSAAGVRIPVDTAEDFVLRPLTNAPEPPAVRRALATWAAAPASRQQAWTKAYSDALAKSPGGNPVKVAEGDYGPVPVLTARLLDLAESGSLDGQLQADGKFYQTDYTLPLLFLSDGAHLESLARAEHLGGDQWGMMNETGNYPGQAWLWLYTFWYQIEPFKSSGNADALIWGLMALLSLGLMLIPFIPGVRSIPRWTRVHRLIWRSYHRDQDGAVRPKGSGG</sequence>
<feature type="transmembrane region" description="Helical" evidence="1">
    <location>
        <begin position="18"/>
        <end position="36"/>
    </location>
</feature>
<keyword evidence="3" id="KW-1185">Reference proteome</keyword>
<evidence type="ECO:0000313" key="3">
    <source>
        <dbReference type="Proteomes" id="UP000606194"/>
    </source>
</evidence>
<reference evidence="2" key="2">
    <citation type="submission" date="2020-09" db="EMBL/GenBank/DDBJ databases">
        <authorList>
            <person name="Sun Q."/>
            <person name="Ohkuma M."/>
        </authorList>
    </citation>
    <scope>NUCLEOTIDE SEQUENCE</scope>
    <source>
        <strain evidence="2">JCM 4386</strain>
    </source>
</reference>
<gene>
    <name evidence="2" type="ORF">GCM10010269_28430</name>
</gene>
<comment type="caution">
    <text evidence="2">The sequence shown here is derived from an EMBL/GenBank/DDBJ whole genome shotgun (WGS) entry which is preliminary data.</text>
</comment>
<evidence type="ECO:0000256" key="1">
    <source>
        <dbReference type="SAM" id="Phobius"/>
    </source>
</evidence>